<dbReference type="PANTHER" id="PTHR37423">
    <property type="entry name" value="SOLUBLE LYTIC MUREIN TRANSGLYCOSYLASE-RELATED"/>
    <property type="match status" value="1"/>
</dbReference>
<evidence type="ECO:0000313" key="4">
    <source>
        <dbReference type="EMBL" id="SUO96633.1"/>
    </source>
</evidence>
<dbReference type="OrthoDB" id="9815002at2"/>
<organism evidence="4 5">
    <name type="scientific">Suttonella ornithocola</name>
    <dbReference type="NCBI Taxonomy" id="279832"/>
    <lineage>
        <taxon>Bacteria</taxon>
        <taxon>Pseudomonadati</taxon>
        <taxon>Pseudomonadota</taxon>
        <taxon>Gammaproteobacteria</taxon>
        <taxon>Cardiobacteriales</taxon>
        <taxon>Cardiobacteriaceae</taxon>
        <taxon>Suttonella</taxon>
    </lineage>
</organism>
<name>A0A380MXK8_9GAMM</name>
<evidence type="ECO:0000256" key="2">
    <source>
        <dbReference type="SAM" id="MobiDB-lite"/>
    </source>
</evidence>
<evidence type="ECO:0000259" key="3">
    <source>
        <dbReference type="Pfam" id="PF01464"/>
    </source>
</evidence>
<dbReference type="InterPro" id="IPR008258">
    <property type="entry name" value="Transglycosylase_SLT_dom_1"/>
</dbReference>
<dbReference type="Pfam" id="PF01464">
    <property type="entry name" value="SLT"/>
    <property type="match status" value="1"/>
</dbReference>
<dbReference type="PANTHER" id="PTHR37423:SF2">
    <property type="entry name" value="MEMBRANE-BOUND LYTIC MUREIN TRANSGLYCOSYLASE C"/>
    <property type="match status" value="1"/>
</dbReference>
<feature type="compositionally biased region" description="Polar residues" evidence="2">
    <location>
        <begin position="28"/>
        <end position="45"/>
    </location>
</feature>
<dbReference type="EMBL" id="UHIC01000001">
    <property type="protein sequence ID" value="SUO96633.1"/>
    <property type="molecule type" value="Genomic_DNA"/>
</dbReference>
<dbReference type="Gene3D" id="1.10.530.10">
    <property type="match status" value="1"/>
</dbReference>
<evidence type="ECO:0000256" key="1">
    <source>
        <dbReference type="ARBA" id="ARBA00007734"/>
    </source>
</evidence>
<dbReference type="InterPro" id="IPR023346">
    <property type="entry name" value="Lysozyme-like_dom_sf"/>
</dbReference>
<dbReference type="PROSITE" id="PS51257">
    <property type="entry name" value="PROKAR_LIPOPROTEIN"/>
    <property type="match status" value="1"/>
</dbReference>
<comment type="similarity">
    <text evidence="1">Belongs to the transglycosylase Slt family.</text>
</comment>
<sequence>MKRVTCLLLCLILVGCFDDKQSSDKRASNSLTGSDGNRNQAQQSEVVDIETDNTEIYDDNAGTVSGGSIIISEGDWSPPPNLNKARPNVFNKYVAAKRKALAPMINRVAKREGVPALMLHALITQESKYQKHARSNVGAQGMVQIMPETFKILQRNGLKCSDPYHDECNVNGAAIYIKIIHKKVQQNNIAHVQTIASAYNAGEGTALSYLKGYKLKGKNPLGRKLPHGVPNITFGKGQTYDYAQMVAAYWILYKQNPELIGLSKSISYPSTEADRRDLLKAGG</sequence>
<protein>
    <submittedName>
        <fullName evidence="4">Membrane-bound lytic murein transglycosylase D</fullName>
    </submittedName>
</protein>
<dbReference type="AlphaFoldDB" id="A0A380MXK8"/>
<dbReference type="SUPFAM" id="SSF53955">
    <property type="entry name" value="Lysozyme-like"/>
    <property type="match status" value="1"/>
</dbReference>
<dbReference type="Proteomes" id="UP000254601">
    <property type="component" value="Unassembled WGS sequence"/>
</dbReference>
<feature type="region of interest" description="Disordered" evidence="2">
    <location>
        <begin position="21"/>
        <end position="45"/>
    </location>
</feature>
<keyword evidence="5" id="KW-1185">Reference proteome</keyword>
<gene>
    <name evidence="4" type="ORF">NCTC13337_01945</name>
</gene>
<evidence type="ECO:0000313" key="5">
    <source>
        <dbReference type="Proteomes" id="UP000254601"/>
    </source>
</evidence>
<reference evidence="4 5" key="1">
    <citation type="submission" date="2018-06" db="EMBL/GenBank/DDBJ databases">
        <authorList>
            <consortium name="Pathogen Informatics"/>
            <person name="Doyle S."/>
        </authorList>
    </citation>
    <scope>NUCLEOTIDE SEQUENCE [LARGE SCALE GENOMIC DNA]</scope>
    <source>
        <strain evidence="4 5">NCTC13337</strain>
    </source>
</reference>
<dbReference type="RefSeq" id="WP_072577415.1">
    <property type="nucleotide sequence ID" value="NZ_LWHB01000171.1"/>
</dbReference>
<proteinExistence type="inferred from homology"/>
<accession>A0A380MXK8</accession>
<feature type="domain" description="Transglycosylase SLT" evidence="3">
    <location>
        <begin position="104"/>
        <end position="218"/>
    </location>
</feature>